<evidence type="ECO:0000313" key="1">
    <source>
        <dbReference type="EMBL" id="KKM21076.1"/>
    </source>
</evidence>
<accession>A0A0F9I040</accession>
<reference evidence="1" key="1">
    <citation type="journal article" date="2015" name="Nature">
        <title>Complex archaea that bridge the gap between prokaryotes and eukaryotes.</title>
        <authorList>
            <person name="Spang A."/>
            <person name="Saw J.H."/>
            <person name="Jorgensen S.L."/>
            <person name="Zaremba-Niedzwiedzka K."/>
            <person name="Martijn J."/>
            <person name="Lind A.E."/>
            <person name="van Eijk R."/>
            <person name="Schleper C."/>
            <person name="Guy L."/>
            <person name="Ettema T.J."/>
        </authorList>
    </citation>
    <scope>NUCLEOTIDE SEQUENCE</scope>
</reference>
<dbReference type="AlphaFoldDB" id="A0A0F9I040"/>
<dbReference type="EMBL" id="LAZR01013632">
    <property type="protein sequence ID" value="KKM21076.1"/>
    <property type="molecule type" value="Genomic_DNA"/>
</dbReference>
<name>A0A0F9I040_9ZZZZ</name>
<proteinExistence type="predicted"/>
<protein>
    <submittedName>
        <fullName evidence="1">Uncharacterized protein</fullName>
    </submittedName>
</protein>
<sequence>MATPVSNKIESTLKVMLNELKDECLACIKLINQLELDIYPKNKLMNC</sequence>
<organism evidence="1">
    <name type="scientific">marine sediment metagenome</name>
    <dbReference type="NCBI Taxonomy" id="412755"/>
    <lineage>
        <taxon>unclassified sequences</taxon>
        <taxon>metagenomes</taxon>
        <taxon>ecological metagenomes</taxon>
    </lineage>
</organism>
<gene>
    <name evidence="1" type="ORF">LCGC14_1639050</name>
</gene>
<comment type="caution">
    <text evidence="1">The sequence shown here is derived from an EMBL/GenBank/DDBJ whole genome shotgun (WGS) entry which is preliminary data.</text>
</comment>